<gene>
    <name evidence="1" type="ORF">ANCDUO_22720</name>
</gene>
<dbReference type="Proteomes" id="UP000054047">
    <property type="component" value="Unassembled WGS sequence"/>
</dbReference>
<evidence type="ECO:0008006" key="3">
    <source>
        <dbReference type="Google" id="ProtNLM"/>
    </source>
</evidence>
<dbReference type="AlphaFoldDB" id="A0A0C2BTI3"/>
<organism evidence="1 2">
    <name type="scientific">Ancylostoma duodenale</name>
    <dbReference type="NCBI Taxonomy" id="51022"/>
    <lineage>
        <taxon>Eukaryota</taxon>
        <taxon>Metazoa</taxon>
        <taxon>Ecdysozoa</taxon>
        <taxon>Nematoda</taxon>
        <taxon>Chromadorea</taxon>
        <taxon>Rhabditida</taxon>
        <taxon>Rhabditina</taxon>
        <taxon>Rhabditomorpha</taxon>
        <taxon>Strongyloidea</taxon>
        <taxon>Ancylostomatidae</taxon>
        <taxon>Ancylostomatinae</taxon>
        <taxon>Ancylostoma</taxon>
    </lineage>
</organism>
<dbReference type="EMBL" id="KN768014">
    <property type="protein sequence ID" value="KIH47223.1"/>
    <property type="molecule type" value="Genomic_DNA"/>
</dbReference>
<reference evidence="1 2" key="1">
    <citation type="submission" date="2013-12" db="EMBL/GenBank/DDBJ databases">
        <title>Draft genome of the parsitic nematode Ancylostoma duodenale.</title>
        <authorList>
            <person name="Mitreva M."/>
        </authorList>
    </citation>
    <scope>NUCLEOTIDE SEQUENCE [LARGE SCALE GENOMIC DNA]</scope>
    <source>
        <strain evidence="1 2">Zhejiang</strain>
    </source>
</reference>
<protein>
    <recommendedName>
        <fullName evidence="3">Reverse transcriptase domain-containing protein</fullName>
    </recommendedName>
</protein>
<dbReference type="OrthoDB" id="5858849at2759"/>
<proteinExistence type="predicted"/>
<accession>A0A0C2BTI3</accession>
<keyword evidence="2" id="KW-1185">Reference proteome</keyword>
<sequence length="121" mass="13420">MDCPNYRGIKLIAHTMKIYERLLDMRLRDMVEIAPDQFGFVPSAARVAKATVAISIQTVRPGQAKASAIAIPHGCSPTANCHAKIARTNPMRYPWIQNVSFDNSYVHVNSHKCSTPTLMPP</sequence>
<evidence type="ECO:0000313" key="2">
    <source>
        <dbReference type="Proteomes" id="UP000054047"/>
    </source>
</evidence>
<name>A0A0C2BTI3_9BILA</name>
<evidence type="ECO:0000313" key="1">
    <source>
        <dbReference type="EMBL" id="KIH47223.1"/>
    </source>
</evidence>